<dbReference type="Gene3D" id="3.40.50.450">
    <property type="match status" value="1"/>
</dbReference>
<keyword evidence="4" id="KW-1185">Reference proteome</keyword>
<comment type="similarity">
    <text evidence="1 2">Belongs to the LOG family.</text>
</comment>
<dbReference type="RefSeq" id="WP_358358944.1">
    <property type="nucleotide sequence ID" value="NZ_JBEZFP010000084.1"/>
</dbReference>
<evidence type="ECO:0000313" key="4">
    <source>
        <dbReference type="Proteomes" id="UP001551482"/>
    </source>
</evidence>
<sequence length="198" mass="20717">MRVAVFAGSASGEGTRFREAAAELGRSLARAGVGVVFGGGHVGLMGAVADAALAEGGEVIGVMPRSLVEREVAHLGLTRLEVTETMHERKAAMAELSDAFVALPGGAGTLEELFEVWTWQHLAIHAKPVALLDVDGFWTPLTAALDAMVGNGFIKPRYRDTLLVARDAAGLLAACEAWVPPAPKWEGGIDPQSVPVKP</sequence>
<proteinExistence type="inferred from homology"/>
<gene>
    <name evidence="3" type="ORF">AB0C36_27665</name>
</gene>
<name>A0ABV3DNF1_9ACTN</name>
<comment type="caution">
    <text evidence="3">The sequence shown here is derived from an EMBL/GenBank/DDBJ whole genome shotgun (WGS) entry which is preliminary data.</text>
</comment>
<evidence type="ECO:0000256" key="2">
    <source>
        <dbReference type="RuleBase" id="RU363015"/>
    </source>
</evidence>
<dbReference type="SUPFAM" id="SSF102405">
    <property type="entry name" value="MCP/YpsA-like"/>
    <property type="match status" value="1"/>
</dbReference>
<dbReference type="InterPro" id="IPR031100">
    <property type="entry name" value="LOG_fam"/>
</dbReference>
<comment type="catalytic activity">
    <reaction evidence="2">
        <text>9-ribosyl-trans-zeatin 5'-phosphate + H2O = trans-zeatin + D-ribose 5-phosphate</text>
        <dbReference type="Rhea" id="RHEA:48564"/>
        <dbReference type="ChEBI" id="CHEBI:15377"/>
        <dbReference type="ChEBI" id="CHEBI:16522"/>
        <dbReference type="ChEBI" id="CHEBI:78346"/>
        <dbReference type="ChEBI" id="CHEBI:87947"/>
        <dbReference type="EC" id="3.2.2.n1"/>
    </reaction>
</comment>
<evidence type="ECO:0000256" key="1">
    <source>
        <dbReference type="ARBA" id="ARBA00006763"/>
    </source>
</evidence>
<dbReference type="NCBIfam" id="TIGR00730">
    <property type="entry name" value="Rossman fold protein, TIGR00730 family"/>
    <property type="match status" value="1"/>
</dbReference>
<dbReference type="InterPro" id="IPR005269">
    <property type="entry name" value="LOG"/>
</dbReference>
<comment type="catalytic activity">
    <reaction evidence="2">
        <text>N(6)-(dimethylallyl)adenosine 5'-phosphate + H2O = N(6)-dimethylallyladenine + D-ribose 5-phosphate</text>
        <dbReference type="Rhea" id="RHEA:48560"/>
        <dbReference type="ChEBI" id="CHEBI:15377"/>
        <dbReference type="ChEBI" id="CHEBI:17660"/>
        <dbReference type="ChEBI" id="CHEBI:57526"/>
        <dbReference type="ChEBI" id="CHEBI:78346"/>
        <dbReference type="EC" id="3.2.2.n1"/>
    </reaction>
</comment>
<dbReference type="Proteomes" id="UP001551482">
    <property type="component" value="Unassembled WGS sequence"/>
</dbReference>
<dbReference type="EMBL" id="JBEZFP010000084">
    <property type="protein sequence ID" value="MEU8137279.1"/>
    <property type="molecule type" value="Genomic_DNA"/>
</dbReference>
<keyword evidence="2" id="KW-0378">Hydrolase</keyword>
<dbReference type="PANTHER" id="PTHR31223">
    <property type="entry name" value="LOG FAMILY PROTEIN YJL055W"/>
    <property type="match status" value="1"/>
</dbReference>
<dbReference type="PANTHER" id="PTHR31223:SF70">
    <property type="entry name" value="LOG FAMILY PROTEIN YJL055W"/>
    <property type="match status" value="1"/>
</dbReference>
<accession>A0ABV3DNF1</accession>
<organism evidence="3 4">
    <name type="scientific">Streptodolium elevatio</name>
    <dbReference type="NCBI Taxonomy" id="3157996"/>
    <lineage>
        <taxon>Bacteria</taxon>
        <taxon>Bacillati</taxon>
        <taxon>Actinomycetota</taxon>
        <taxon>Actinomycetes</taxon>
        <taxon>Kitasatosporales</taxon>
        <taxon>Streptomycetaceae</taxon>
        <taxon>Streptodolium</taxon>
    </lineage>
</organism>
<keyword evidence="2" id="KW-0203">Cytokinin biosynthesis</keyword>
<dbReference type="EC" id="3.2.2.n1" evidence="2"/>
<reference evidence="3 4" key="1">
    <citation type="submission" date="2024-06" db="EMBL/GenBank/DDBJ databases">
        <title>The Natural Products Discovery Center: Release of the First 8490 Sequenced Strains for Exploring Actinobacteria Biosynthetic Diversity.</title>
        <authorList>
            <person name="Kalkreuter E."/>
            <person name="Kautsar S.A."/>
            <person name="Yang D."/>
            <person name="Bader C.D."/>
            <person name="Teijaro C.N."/>
            <person name="Fluegel L."/>
            <person name="Davis C.M."/>
            <person name="Simpson J.R."/>
            <person name="Lauterbach L."/>
            <person name="Steele A.D."/>
            <person name="Gui C."/>
            <person name="Meng S."/>
            <person name="Li G."/>
            <person name="Viehrig K."/>
            <person name="Ye F."/>
            <person name="Su P."/>
            <person name="Kiefer A.F."/>
            <person name="Nichols A."/>
            <person name="Cepeda A.J."/>
            <person name="Yan W."/>
            <person name="Fan B."/>
            <person name="Jiang Y."/>
            <person name="Adhikari A."/>
            <person name="Zheng C.-J."/>
            <person name="Schuster L."/>
            <person name="Cowan T.M."/>
            <person name="Smanski M.J."/>
            <person name="Chevrette M.G."/>
            <person name="De Carvalho L.P.S."/>
            <person name="Shen B."/>
        </authorList>
    </citation>
    <scope>NUCLEOTIDE SEQUENCE [LARGE SCALE GENOMIC DNA]</scope>
    <source>
        <strain evidence="3 4">NPDC048946</strain>
    </source>
</reference>
<evidence type="ECO:0000313" key="3">
    <source>
        <dbReference type="EMBL" id="MEU8137279.1"/>
    </source>
</evidence>
<protein>
    <recommendedName>
        <fullName evidence="2">Cytokinin riboside 5'-monophosphate phosphoribohydrolase</fullName>
        <ecNumber evidence="2">3.2.2.n1</ecNumber>
    </recommendedName>
</protein>
<dbReference type="Pfam" id="PF03641">
    <property type="entry name" value="Lysine_decarbox"/>
    <property type="match status" value="1"/>
</dbReference>